<evidence type="ECO:0000256" key="5">
    <source>
        <dbReference type="SAM" id="Phobius"/>
    </source>
</evidence>
<sequence length="1020" mass="112975">MGGSGRVSRHRTWFWNDLIERSLFEFIWKYSKRDQLILLVVTTLLFPLLYLTLELPKRIINDAIGAQGATVQVVGMTISQVNFLWLLCGAFLVAVLAHGLLKMRINTMKGVLSERMLRRFRYQLIARILRFPQPYFERVSQGELVSMVTAESEPMGGLMGDAISQPVLQGGQMLTILGFLFLQSVWFGLAAVALIPLQAWLIPRLQRQINLLNKERIKEVRVLASAIGESAAGAATLRSNGGWRYRLAVITDQLGRLFDIRFRIYQKKFFMKFLNNFISQLTPFFFFSVGGYLVLQGAVTLGALVAALAAYKDLSSPWKELLAYYNQTQDMALRWDVINERFAPDGMVDAALFDDPPAEIVRLRGDIVLDHVTVRDRDGNAVLEDLTGTVPAGSVVGIAAPGSEDRRAIAELLMREVKPSAGKITVAGHDLAGLHQSVIAARIGHATSRPVLFQGTFGDNVMMPVRTHPQGGDPQDAAVQEAIRAGNSPDSLAGDWLQPGLAGLEDAKALRAWWLQLIEGMGSGTALFRRGLDQVFDPGKHPELAQKLVDLRPLVQQAVRDAGLRRHVFLFKRDLYNPGLPVAENLLHATPRRPITQELLSQQTGFMEQLRALKLDRDLISLSRDVIDVLRRIFGLDGTDHPLFQRLGLDPQVFEAAVTLVDRTRKSGVEGLRDDEIWILLRVPFQITAEQIGPAFPEEMKARVVELRRTHLSDMQRLMSGLFAPLDMGAFAPGLSVIENALFGKISESAGGRADELRKLIADVLVANDAQKLVVDLFFDLPIALNGANLPNLFAEPLAFSRATIKRPDILILEQTLASYDLDTQVAVHRNLRALLPETTLIYVNDAFKKADVFDVYFELQRGRMVREDMQLIGEPDSAAGADLAKKLRALEQTDLFADLNRKQLRLLAFGARWFQASKGEGVFLRGDAPTDGAYVLLQGEADLILSREGEEARVIATVGPGALVGELGLIRNEPRALSMFAASDLTCLRVGAEEFLSVVENDAATAFKLLQVVAGYVRN</sequence>
<keyword evidence="10" id="KW-1185">Reference proteome</keyword>
<dbReference type="GO" id="GO:0005524">
    <property type="term" value="F:ATP binding"/>
    <property type="evidence" value="ECO:0007669"/>
    <property type="project" value="InterPro"/>
</dbReference>
<dbReference type="STRING" id="999627.SAMN05216236_101129"/>
<dbReference type="CDD" id="cd07346">
    <property type="entry name" value="ABC_6TM_exporters"/>
    <property type="match status" value="1"/>
</dbReference>
<dbReference type="GO" id="GO:0015421">
    <property type="term" value="F:ABC-type oligopeptide transporter activity"/>
    <property type="evidence" value="ECO:0007669"/>
    <property type="project" value="TreeGrafter"/>
</dbReference>
<dbReference type="InterPro" id="IPR027417">
    <property type="entry name" value="P-loop_NTPase"/>
</dbReference>
<dbReference type="Pfam" id="PF00664">
    <property type="entry name" value="ABC_membrane"/>
    <property type="match status" value="1"/>
</dbReference>
<dbReference type="eggNOG" id="COG0664">
    <property type="taxonomic scope" value="Bacteria"/>
</dbReference>
<dbReference type="GO" id="GO:0005886">
    <property type="term" value="C:plasma membrane"/>
    <property type="evidence" value="ECO:0007669"/>
    <property type="project" value="UniProtKB-SubCell"/>
</dbReference>
<gene>
    <name evidence="9" type="ORF">SAMN05216236_101129</name>
</gene>
<dbReference type="eggNOG" id="COG1132">
    <property type="taxonomic scope" value="Bacteria"/>
</dbReference>
<reference evidence="9 10" key="1">
    <citation type="submission" date="2016-10" db="EMBL/GenBank/DDBJ databases">
        <authorList>
            <person name="de Groot N.N."/>
        </authorList>
    </citation>
    <scope>NUCLEOTIDE SEQUENCE [LARGE SCALE GENOMIC DNA]</scope>
    <source>
        <strain evidence="9 10">CGMCC 1.10959</strain>
    </source>
</reference>
<feature type="domain" description="Cyclic nucleotide-binding" evidence="6">
    <location>
        <begin position="896"/>
        <end position="1000"/>
    </location>
</feature>
<dbReference type="Proteomes" id="UP000182466">
    <property type="component" value="Unassembled WGS sequence"/>
</dbReference>
<dbReference type="Gene3D" id="2.60.120.10">
    <property type="entry name" value="Jelly Rolls"/>
    <property type="match status" value="1"/>
</dbReference>
<keyword evidence="2 5" id="KW-0812">Transmembrane</keyword>
<feature type="domain" description="ABC transmembrane type-1" evidence="8">
    <location>
        <begin position="57"/>
        <end position="330"/>
    </location>
</feature>
<dbReference type="SMART" id="SM00100">
    <property type="entry name" value="cNMP"/>
    <property type="match status" value="1"/>
</dbReference>
<feature type="domain" description="ABC transporter" evidence="7">
    <location>
        <begin position="367"/>
        <end position="887"/>
    </location>
</feature>
<dbReference type="PANTHER" id="PTHR43394">
    <property type="entry name" value="ATP-DEPENDENT PERMEASE MDL1, MITOCHONDRIAL"/>
    <property type="match status" value="1"/>
</dbReference>
<evidence type="ECO:0000313" key="10">
    <source>
        <dbReference type="Proteomes" id="UP000182466"/>
    </source>
</evidence>
<dbReference type="InterPro" id="IPR036640">
    <property type="entry name" value="ABC1_TM_sf"/>
</dbReference>
<proteinExistence type="predicted"/>
<dbReference type="AlphaFoldDB" id="A0A1I6X850"/>
<dbReference type="Gene3D" id="1.20.1560.10">
    <property type="entry name" value="ABC transporter type 1, transmembrane domain"/>
    <property type="match status" value="1"/>
</dbReference>
<dbReference type="InterPro" id="IPR000595">
    <property type="entry name" value="cNMP-bd_dom"/>
</dbReference>
<evidence type="ECO:0000313" key="9">
    <source>
        <dbReference type="EMBL" id="SFT34445.1"/>
    </source>
</evidence>
<evidence type="ECO:0000259" key="8">
    <source>
        <dbReference type="PROSITE" id="PS50929"/>
    </source>
</evidence>
<dbReference type="Gene3D" id="3.40.50.300">
    <property type="entry name" value="P-loop containing nucleotide triphosphate hydrolases"/>
    <property type="match status" value="2"/>
</dbReference>
<dbReference type="PROSITE" id="PS50893">
    <property type="entry name" value="ABC_TRANSPORTER_2"/>
    <property type="match status" value="1"/>
</dbReference>
<dbReference type="RefSeq" id="WP_175543393.1">
    <property type="nucleotide sequence ID" value="NZ_FPAW01000001.1"/>
</dbReference>
<dbReference type="SUPFAM" id="SSF51206">
    <property type="entry name" value="cAMP-binding domain-like"/>
    <property type="match status" value="1"/>
</dbReference>
<evidence type="ECO:0000256" key="4">
    <source>
        <dbReference type="ARBA" id="ARBA00023136"/>
    </source>
</evidence>
<dbReference type="eggNOG" id="COG1136">
    <property type="taxonomic scope" value="Bacteria"/>
</dbReference>
<protein>
    <submittedName>
        <fullName evidence="9">ABC-type multidrug transport system, ATPase and permease component</fullName>
    </submittedName>
</protein>
<keyword evidence="4 5" id="KW-0472">Membrane</keyword>
<feature type="transmembrane region" description="Helical" evidence="5">
    <location>
        <begin position="83"/>
        <end position="101"/>
    </location>
</feature>
<evidence type="ECO:0000256" key="3">
    <source>
        <dbReference type="ARBA" id="ARBA00022989"/>
    </source>
</evidence>
<dbReference type="InterPro" id="IPR003439">
    <property type="entry name" value="ABC_transporter-like_ATP-bd"/>
</dbReference>
<evidence type="ECO:0000259" key="7">
    <source>
        <dbReference type="PROSITE" id="PS50893"/>
    </source>
</evidence>
<feature type="transmembrane region" description="Helical" evidence="5">
    <location>
        <begin position="174"/>
        <end position="195"/>
    </location>
</feature>
<dbReference type="PROSITE" id="PS50042">
    <property type="entry name" value="CNMP_BINDING_3"/>
    <property type="match status" value="1"/>
</dbReference>
<dbReference type="PROSITE" id="PS50929">
    <property type="entry name" value="ABC_TM1F"/>
    <property type="match status" value="1"/>
</dbReference>
<comment type="subcellular location">
    <subcellularLocation>
        <location evidence="1">Cell membrane</location>
        <topology evidence="1">Multi-pass membrane protein</topology>
    </subcellularLocation>
</comment>
<evidence type="ECO:0000256" key="1">
    <source>
        <dbReference type="ARBA" id="ARBA00004651"/>
    </source>
</evidence>
<accession>A0A1I6X850</accession>
<organism evidence="9 10">
    <name type="scientific">Sedimentitalea nanhaiensis</name>
    <dbReference type="NCBI Taxonomy" id="999627"/>
    <lineage>
        <taxon>Bacteria</taxon>
        <taxon>Pseudomonadati</taxon>
        <taxon>Pseudomonadota</taxon>
        <taxon>Alphaproteobacteria</taxon>
        <taxon>Rhodobacterales</taxon>
        <taxon>Paracoccaceae</taxon>
        <taxon>Sedimentitalea</taxon>
    </lineage>
</organism>
<keyword evidence="3 5" id="KW-1133">Transmembrane helix</keyword>
<evidence type="ECO:0000259" key="6">
    <source>
        <dbReference type="PROSITE" id="PS50042"/>
    </source>
</evidence>
<dbReference type="CDD" id="cd00038">
    <property type="entry name" value="CAP_ED"/>
    <property type="match status" value="1"/>
</dbReference>
<dbReference type="SUPFAM" id="SSF52540">
    <property type="entry name" value="P-loop containing nucleoside triphosphate hydrolases"/>
    <property type="match status" value="2"/>
</dbReference>
<dbReference type="Pfam" id="PF00027">
    <property type="entry name" value="cNMP_binding"/>
    <property type="match status" value="1"/>
</dbReference>
<dbReference type="EMBL" id="FPAW01000001">
    <property type="protein sequence ID" value="SFT34445.1"/>
    <property type="molecule type" value="Genomic_DNA"/>
</dbReference>
<dbReference type="InterPro" id="IPR014710">
    <property type="entry name" value="RmlC-like_jellyroll"/>
</dbReference>
<name>A0A1I6X850_9RHOB</name>
<evidence type="ECO:0000256" key="2">
    <source>
        <dbReference type="ARBA" id="ARBA00022692"/>
    </source>
</evidence>
<dbReference type="InterPro" id="IPR011527">
    <property type="entry name" value="ABC1_TM_dom"/>
</dbReference>
<dbReference type="SUPFAM" id="SSF90123">
    <property type="entry name" value="ABC transporter transmembrane region"/>
    <property type="match status" value="1"/>
</dbReference>
<feature type="transmembrane region" description="Helical" evidence="5">
    <location>
        <begin position="36"/>
        <end position="53"/>
    </location>
</feature>
<dbReference type="InterPro" id="IPR018490">
    <property type="entry name" value="cNMP-bd_dom_sf"/>
</dbReference>
<dbReference type="PANTHER" id="PTHR43394:SF1">
    <property type="entry name" value="ATP-BINDING CASSETTE SUB-FAMILY B MEMBER 10, MITOCHONDRIAL"/>
    <property type="match status" value="1"/>
</dbReference>
<dbReference type="GO" id="GO:0016887">
    <property type="term" value="F:ATP hydrolysis activity"/>
    <property type="evidence" value="ECO:0007669"/>
    <property type="project" value="InterPro"/>
</dbReference>
<dbReference type="InterPro" id="IPR039421">
    <property type="entry name" value="Type_1_exporter"/>
</dbReference>
<feature type="transmembrane region" description="Helical" evidence="5">
    <location>
        <begin position="284"/>
        <end position="311"/>
    </location>
</feature>